<gene>
    <name evidence="2" type="ORF">ACLA_093280</name>
</gene>
<keyword evidence="3" id="KW-1185">Reference proteome</keyword>
<protein>
    <submittedName>
        <fullName evidence="2">Uncharacterized protein</fullName>
    </submittedName>
</protein>
<evidence type="ECO:0000313" key="2">
    <source>
        <dbReference type="EMBL" id="EAW11629.1"/>
    </source>
</evidence>
<feature type="region of interest" description="Disordered" evidence="1">
    <location>
        <begin position="1"/>
        <end position="47"/>
    </location>
</feature>
<sequence>MSLNPSSSNSTNPSPCDPPTQSLALRSQITGGDFHQQIQHAPFPPDEPGINPMELRHLGENLKIIPVPSVVDDLETTAKKMEALAKVVGDGNSLALWTGLKLASAHPRDPESIAKSQMTPPEIELYEAWQRAKSRRAENKLNSEVSQKAPETEEMGCPAPFDWQKNVHPVPQGAQSLKKFTQRAQAMDIIWEHQGAMPEHASWLTFKCPEALPLVKAVCRVQNAEEHYRNNQDPHTRGLTDMEAAEVETVRKIVSIAERNKTRELEKIRKLTRSINEAAAVLKARVQWLEDKMKS</sequence>
<dbReference type="EMBL" id="DS027052">
    <property type="protein sequence ID" value="EAW11629.1"/>
    <property type="molecule type" value="Genomic_DNA"/>
</dbReference>
<dbReference type="OMA" id="HASWLTF"/>
<feature type="compositionally biased region" description="Low complexity" evidence="1">
    <location>
        <begin position="1"/>
        <end position="14"/>
    </location>
</feature>
<evidence type="ECO:0000313" key="3">
    <source>
        <dbReference type="Proteomes" id="UP000006701"/>
    </source>
</evidence>
<dbReference type="AlphaFoldDB" id="A1CFI0"/>
<dbReference type="OrthoDB" id="4812032at2759"/>
<name>A1CFI0_ASPCL</name>
<dbReference type="eggNOG" id="ENOG502SSJJ">
    <property type="taxonomic scope" value="Eukaryota"/>
</dbReference>
<organism evidence="2 3">
    <name type="scientific">Aspergillus clavatus (strain ATCC 1007 / CBS 513.65 / DSM 816 / NCTC 3887 / NRRL 1 / QM 1276 / 107)</name>
    <dbReference type="NCBI Taxonomy" id="344612"/>
    <lineage>
        <taxon>Eukaryota</taxon>
        <taxon>Fungi</taxon>
        <taxon>Dikarya</taxon>
        <taxon>Ascomycota</taxon>
        <taxon>Pezizomycotina</taxon>
        <taxon>Eurotiomycetes</taxon>
        <taxon>Eurotiomycetidae</taxon>
        <taxon>Eurotiales</taxon>
        <taxon>Aspergillaceae</taxon>
        <taxon>Aspergillus</taxon>
        <taxon>Aspergillus subgen. Fumigati</taxon>
    </lineage>
</organism>
<dbReference type="GeneID" id="4704839"/>
<dbReference type="HOGENOM" id="CLU_1001073_0_0_1"/>
<dbReference type="Proteomes" id="UP000006701">
    <property type="component" value="Unassembled WGS sequence"/>
</dbReference>
<accession>A1CFI0</accession>
<feature type="compositionally biased region" description="Polar residues" evidence="1">
    <location>
        <begin position="20"/>
        <end position="30"/>
    </location>
</feature>
<dbReference type="VEuPathDB" id="FungiDB:ACLA_093280"/>
<dbReference type="RefSeq" id="XP_001273055.1">
    <property type="nucleotide sequence ID" value="XM_001273054.1"/>
</dbReference>
<evidence type="ECO:0000256" key="1">
    <source>
        <dbReference type="SAM" id="MobiDB-lite"/>
    </source>
</evidence>
<dbReference type="KEGG" id="act:ACLA_093280"/>
<reference evidence="2 3" key="1">
    <citation type="journal article" date="2008" name="PLoS Genet.">
        <title>Genomic islands in the pathogenic filamentous fungus Aspergillus fumigatus.</title>
        <authorList>
            <person name="Fedorova N.D."/>
            <person name="Khaldi N."/>
            <person name="Joardar V.S."/>
            <person name="Maiti R."/>
            <person name="Amedeo P."/>
            <person name="Anderson M.J."/>
            <person name="Crabtree J."/>
            <person name="Silva J.C."/>
            <person name="Badger J.H."/>
            <person name="Albarraq A."/>
            <person name="Angiuoli S."/>
            <person name="Bussey H."/>
            <person name="Bowyer P."/>
            <person name="Cotty P.J."/>
            <person name="Dyer P.S."/>
            <person name="Egan A."/>
            <person name="Galens K."/>
            <person name="Fraser-Liggett C.M."/>
            <person name="Haas B.J."/>
            <person name="Inman J.M."/>
            <person name="Kent R."/>
            <person name="Lemieux S."/>
            <person name="Malavazi I."/>
            <person name="Orvis J."/>
            <person name="Roemer T."/>
            <person name="Ronning C.M."/>
            <person name="Sundaram J.P."/>
            <person name="Sutton G."/>
            <person name="Turner G."/>
            <person name="Venter J.C."/>
            <person name="White O.R."/>
            <person name="Whitty B.R."/>
            <person name="Youngman P."/>
            <person name="Wolfe K.H."/>
            <person name="Goldman G.H."/>
            <person name="Wortman J.R."/>
            <person name="Jiang B."/>
            <person name="Denning D.W."/>
            <person name="Nierman W.C."/>
        </authorList>
    </citation>
    <scope>NUCLEOTIDE SEQUENCE [LARGE SCALE GENOMIC DNA]</scope>
    <source>
        <strain evidence="3">ATCC 1007 / CBS 513.65 / DSM 816 / NCTC 3887 / NRRL 1</strain>
    </source>
</reference>
<proteinExistence type="predicted"/>